<keyword evidence="4" id="KW-1185">Reference proteome</keyword>
<dbReference type="Proteomes" id="UP000027265">
    <property type="component" value="Unassembled WGS sequence"/>
</dbReference>
<dbReference type="STRING" id="933084.A0A067Q525"/>
<proteinExistence type="predicted"/>
<dbReference type="InParanoid" id="A0A067Q525"/>
<evidence type="ECO:0000259" key="2">
    <source>
        <dbReference type="Pfam" id="PF14033"/>
    </source>
</evidence>
<evidence type="ECO:0000313" key="3">
    <source>
        <dbReference type="EMBL" id="KDQ58587.1"/>
    </source>
</evidence>
<dbReference type="InterPro" id="IPR049192">
    <property type="entry name" value="DUF4246_C"/>
</dbReference>
<feature type="compositionally biased region" description="Basic and acidic residues" evidence="1">
    <location>
        <begin position="243"/>
        <end position="266"/>
    </location>
</feature>
<dbReference type="PANTHER" id="PTHR33119:SF1">
    <property type="entry name" value="FE2OG DIOXYGENASE DOMAIN-CONTAINING PROTEIN"/>
    <property type="match status" value="1"/>
</dbReference>
<feature type="region of interest" description="Disordered" evidence="1">
    <location>
        <begin position="243"/>
        <end position="284"/>
    </location>
</feature>
<protein>
    <recommendedName>
        <fullName evidence="2">DUF4246 domain-containing protein</fullName>
    </recommendedName>
</protein>
<dbReference type="OrthoDB" id="415532at2759"/>
<sequence>MTLVELRLRTLGGGIQEKPRWWEKIFDENVVQEWKNQIIEQDAQIVDRCFGGAIRVDCRYGEGKWPREMISDAQVHYIFDRLKDAATRRDKESGIETTALPKVYQSVELIPPDLKSAFLDAAWKTSQFNNKLLGVVHPSLYCYRIDESLVLKPTVDGAAQVYVPSMDDYEDARPDLADSAFFNFSHQYQWPPTDFSVSSSGRIRPLGYINNIHPVAHKPLYLAVTGILQKFLPLFENLWREPDSDRDLREPGETDAPDFDKLDQGHRWPHIPDPAPFSPSTTERRNEFKLGGRTIQVIVKLVNIFLTPENPAFPGGDWLVQGLENEQIVAIGTYCYAHSNIGRSKVDFRTAVGHGDKGNLFGQTPNSSHAEAYQVTFGLAAERRLTQGLGSLPIVEDKCIVSPNVYQHRFSPFKLADSSKLGFRKILSFFLVDPSIPILSTSKVPPQQRSWYTDELGAETSLLHLSKEFELMNLPVELRSMAKDFVLAETMTLEKANDMRNTLTFEREHFALENNAEIFEVPFFIPD</sequence>
<organism evidence="3 4">
    <name type="scientific">Jaapia argillacea MUCL 33604</name>
    <dbReference type="NCBI Taxonomy" id="933084"/>
    <lineage>
        <taxon>Eukaryota</taxon>
        <taxon>Fungi</taxon>
        <taxon>Dikarya</taxon>
        <taxon>Basidiomycota</taxon>
        <taxon>Agaricomycotina</taxon>
        <taxon>Agaricomycetes</taxon>
        <taxon>Agaricomycetidae</taxon>
        <taxon>Jaapiales</taxon>
        <taxon>Jaapiaceae</taxon>
        <taxon>Jaapia</taxon>
    </lineage>
</organism>
<dbReference type="InterPro" id="IPR025340">
    <property type="entry name" value="DUF4246"/>
</dbReference>
<name>A0A067Q525_9AGAM</name>
<dbReference type="HOGENOM" id="CLU_012066_3_2_1"/>
<dbReference type="Pfam" id="PF14033">
    <property type="entry name" value="DUF4246"/>
    <property type="match status" value="1"/>
</dbReference>
<dbReference type="PANTHER" id="PTHR33119">
    <property type="entry name" value="IFI3P"/>
    <property type="match status" value="1"/>
</dbReference>
<reference evidence="4" key="1">
    <citation type="journal article" date="2014" name="Proc. Natl. Acad. Sci. U.S.A.">
        <title>Extensive sampling of basidiomycete genomes demonstrates inadequacy of the white-rot/brown-rot paradigm for wood decay fungi.</title>
        <authorList>
            <person name="Riley R."/>
            <person name="Salamov A.A."/>
            <person name="Brown D.W."/>
            <person name="Nagy L.G."/>
            <person name="Floudas D."/>
            <person name="Held B.W."/>
            <person name="Levasseur A."/>
            <person name="Lombard V."/>
            <person name="Morin E."/>
            <person name="Otillar R."/>
            <person name="Lindquist E.A."/>
            <person name="Sun H."/>
            <person name="LaButti K.M."/>
            <person name="Schmutz J."/>
            <person name="Jabbour D."/>
            <person name="Luo H."/>
            <person name="Baker S.E."/>
            <person name="Pisabarro A.G."/>
            <person name="Walton J.D."/>
            <person name="Blanchette R.A."/>
            <person name="Henrissat B."/>
            <person name="Martin F."/>
            <person name="Cullen D."/>
            <person name="Hibbett D.S."/>
            <person name="Grigoriev I.V."/>
        </authorList>
    </citation>
    <scope>NUCLEOTIDE SEQUENCE [LARGE SCALE GENOMIC DNA]</scope>
    <source>
        <strain evidence="4">MUCL 33604</strain>
    </source>
</reference>
<accession>A0A067Q525</accession>
<evidence type="ECO:0000313" key="4">
    <source>
        <dbReference type="Proteomes" id="UP000027265"/>
    </source>
</evidence>
<dbReference type="EMBL" id="KL197717">
    <property type="protein sequence ID" value="KDQ58587.1"/>
    <property type="molecule type" value="Genomic_DNA"/>
</dbReference>
<evidence type="ECO:0000256" key="1">
    <source>
        <dbReference type="SAM" id="MobiDB-lite"/>
    </source>
</evidence>
<feature type="domain" description="DUF4246" evidence="2">
    <location>
        <begin position="74"/>
        <end position="454"/>
    </location>
</feature>
<dbReference type="AlphaFoldDB" id="A0A067Q525"/>
<gene>
    <name evidence="3" type="ORF">JAAARDRAFT_193137</name>
</gene>